<keyword evidence="6 10" id="KW-0460">Magnesium</keyword>
<accession>A0A8J3G0J5</accession>
<feature type="active site" evidence="10 12">
    <location>
        <position position="597"/>
    </location>
</feature>
<keyword evidence="7 10" id="KW-0456">Lyase</keyword>
<dbReference type="PROSITE" id="PS00393">
    <property type="entry name" value="PEPCASE_2"/>
    <property type="match status" value="1"/>
</dbReference>
<dbReference type="PANTHER" id="PTHR30523">
    <property type="entry name" value="PHOSPHOENOLPYRUVATE CARBOXYLASE"/>
    <property type="match status" value="1"/>
</dbReference>
<comment type="function">
    <text evidence="2 10">Forms oxaloacetate, a four-carbon dicarboxylic acid source for the tricarboxylic acid cycle.</text>
</comment>
<dbReference type="Proteomes" id="UP000614287">
    <property type="component" value="Unassembled WGS sequence"/>
</dbReference>
<keyword evidence="14" id="KW-1185">Reference proteome</keyword>
<dbReference type="InterPro" id="IPR021135">
    <property type="entry name" value="PEP_COase"/>
</dbReference>
<dbReference type="GO" id="GO:0008964">
    <property type="term" value="F:phosphoenolpyruvate carboxylase activity"/>
    <property type="evidence" value="ECO:0007669"/>
    <property type="project" value="UniProtKB-UniRule"/>
</dbReference>
<dbReference type="AlphaFoldDB" id="A0A8J3G0J5"/>
<name>A0A8J3G0J5_9BURK</name>
<evidence type="ECO:0000256" key="11">
    <source>
        <dbReference type="PROSITE-ProRule" id="PRU10111"/>
    </source>
</evidence>
<dbReference type="PRINTS" id="PR00150">
    <property type="entry name" value="PEPCARBXLASE"/>
</dbReference>
<dbReference type="Pfam" id="PF00311">
    <property type="entry name" value="PEPcase"/>
    <property type="match status" value="1"/>
</dbReference>
<evidence type="ECO:0000313" key="13">
    <source>
        <dbReference type="EMBL" id="GHA74810.1"/>
    </source>
</evidence>
<dbReference type="SUPFAM" id="SSF51621">
    <property type="entry name" value="Phosphoenolpyruvate/pyruvate domain"/>
    <property type="match status" value="1"/>
</dbReference>
<dbReference type="PANTHER" id="PTHR30523:SF6">
    <property type="entry name" value="PHOSPHOENOLPYRUVATE CARBOXYLASE"/>
    <property type="match status" value="1"/>
</dbReference>
<feature type="active site" evidence="10 11">
    <location>
        <position position="163"/>
    </location>
</feature>
<evidence type="ECO:0000256" key="5">
    <source>
        <dbReference type="ARBA" id="ARBA00022419"/>
    </source>
</evidence>
<keyword evidence="8 10" id="KW-0120">Carbon dioxide fixation</keyword>
<evidence type="ECO:0000256" key="1">
    <source>
        <dbReference type="ARBA" id="ARBA00001946"/>
    </source>
</evidence>
<dbReference type="InterPro" id="IPR033129">
    <property type="entry name" value="PEPCASE_His_AS"/>
</dbReference>
<dbReference type="NCBIfam" id="NF000584">
    <property type="entry name" value="PRK00009.1"/>
    <property type="match status" value="1"/>
</dbReference>
<dbReference type="InterPro" id="IPR022805">
    <property type="entry name" value="PEP_COase_bac/pln-type"/>
</dbReference>
<dbReference type="HAMAP" id="MF_00595">
    <property type="entry name" value="PEPcase_type1"/>
    <property type="match status" value="1"/>
</dbReference>
<evidence type="ECO:0000313" key="14">
    <source>
        <dbReference type="Proteomes" id="UP000614287"/>
    </source>
</evidence>
<reference evidence="13" key="1">
    <citation type="journal article" date="2014" name="Int. J. Syst. Evol. Microbiol.">
        <title>Complete genome sequence of Corynebacterium casei LMG S-19264T (=DSM 44701T), isolated from a smear-ripened cheese.</title>
        <authorList>
            <consortium name="US DOE Joint Genome Institute (JGI-PGF)"/>
            <person name="Walter F."/>
            <person name="Albersmeier A."/>
            <person name="Kalinowski J."/>
            <person name="Ruckert C."/>
        </authorList>
    </citation>
    <scope>NUCLEOTIDE SEQUENCE</scope>
    <source>
        <strain evidence="13">KCTC 32501</strain>
    </source>
</reference>
<gene>
    <name evidence="10 13" type="primary">ppc</name>
    <name evidence="13" type="ORF">GCM10009007_14860</name>
</gene>
<dbReference type="Gene3D" id="1.20.1440.90">
    <property type="entry name" value="Phosphoenolpyruvate/pyruvate domain"/>
    <property type="match status" value="1"/>
</dbReference>
<evidence type="ECO:0000256" key="3">
    <source>
        <dbReference type="ARBA" id="ARBA00008346"/>
    </source>
</evidence>
<dbReference type="InterPro" id="IPR018129">
    <property type="entry name" value="PEP_COase_Lys_AS"/>
</dbReference>
<dbReference type="GO" id="GO:0015977">
    <property type="term" value="P:carbon fixation"/>
    <property type="evidence" value="ECO:0007669"/>
    <property type="project" value="UniProtKB-UniRule"/>
</dbReference>
<comment type="cofactor">
    <cofactor evidence="1 10">
        <name>Mg(2+)</name>
        <dbReference type="ChEBI" id="CHEBI:18420"/>
    </cofactor>
</comment>
<evidence type="ECO:0000256" key="4">
    <source>
        <dbReference type="ARBA" id="ARBA00012305"/>
    </source>
</evidence>
<comment type="subunit">
    <text evidence="10">Homotetramer.</text>
</comment>
<protein>
    <recommendedName>
        <fullName evidence="5 10">Phosphoenolpyruvate carboxylase</fullName>
        <shortName evidence="10">PEPC</shortName>
        <shortName evidence="10">PEPCase</shortName>
        <ecNumber evidence="4 10">4.1.1.31</ecNumber>
    </recommendedName>
</protein>
<proteinExistence type="inferred from homology"/>
<dbReference type="GO" id="GO:0000287">
    <property type="term" value="F:magnesium ion binding"/>
    <property type="evidence" value="ECO:0007669"/>
    <property type="project" value="UniProtKB-UniRule"/>
</dbReference>
<comment type="catalytic activity">
    <reaction evidence="9 10">
        <text>oxaloacetate + phosphate = phosphoenolpyruvate + hydrogencarbonate</text>
        <dbReference type="Rhea" id="RHEA:28370"/>
        <dbReference type="ChEBI" id="CHEBI:16452"/>
        <dbReference type="ChEBI" id="CHEBI:17544"/>
        <dbReference type="ChEBI" id="CHEBI:43474"/>
        <dbReference type="ChEBI" id="CHEBI:58702"/>
        <dbReference type="EC" id="4.1.1.31"/>
    </reaction>
</comment>
<evidence type="ECO:0000256" key="9">
    <source>
        <dbReference type="ARBA" id="ARBA00048995"/>
    </source>
</evidence>
<evidence type="ECO:0000256" key="12">
    <source>
        <dbReference type="PROSITE-ProRule" id="PRU10112"/>
    </source>
</evidence>
<dbReference type="EC" id="4.1.1.31" evidence="4 10"/>
<dbReference type="PROSITE" id="PS00781">
    <property type="entry name" value="PEPCASE_1"/>
    <property type="match status" value="1"/>
</dbReference>
<dbReference type="GO" id="GO:0005829">
    <property type="term" value="C:cytosol"/>
    <property type="evidence" value="ECO:0007669"/>
    <property type="project" value="TreeGrafter"/>
</dbReference>
<organism evidence="13 14">
    <name type="scientific">Formosimonas limnophila</name>
    <dbReference type="NCBI Taxonomy" id="1384487"/>
    <lineage>
        <taxon>Bacteria</taxon>
        <taxon>Pseudomonadati</taxon>
        <taxon>Pseudomonadota</taxon>
        <taxon>Betaproteobacteria</taxon>
        <taxon>Burkholderiales</taxon>
        <taxon>Burkholderiaceae</taxon>
        <taxon>Formosimonas</taxon>
    </lineage>
</organism>
<comment type="similarity">
    <text evidence="3 10">Belongs to the PEPCase type 1 family.</text>
</comment>
<reference evidence="13" key="2">
    <citation type="submission" date="2020-09" db="EMBL/GenBank/DDBJ databases">
        <authorList>
            <person name="Sun Q."/>
            <person name="Kim S."/>
        </authorList>
    </citation>
    <scope>NUCLEOTIDE SEQUENCE</scope>
    <source>
        <strain evidence="13">KCTC 32501</strain>
    </source>
</reference>
<dbReference type="EMBL" id="BMZG01000007">
    <property type="protein sequence ID" value="GHA74810.1"/>
    <property type="molecule type" value="Genomic_DNA"/>
</dbReference>
<dbReference type="RefSeq" id="WP_189493315.1">
    <property type="nucleotide sequence ID" value="NZ_BMZG01000007.1"/>
</dbReference>
<evidence type="ECO:0000256" key="2">
    <source>
        <dbReference type="ARBA" id="ARBA00003670"/>
    </source>
</evidence>
<evidence type="ECO:0000256" key="7">
    <source>
        <dbReference type="ARBA" id="ARBA00023239"/>
    </source>
</evidence>
<comment type="caution">
    <text evidence="13">The sequence shown here is derived from an EMBL/GenBank/DDBJ whole genome shotgun (WGS) entry which is preliminary data.</text>
</comment>
<evidence type="ECO:0000256" key="6">
    <source>
        <dbReference type="ARBA" id="ARBA00022842"/>
    </source>
</evidence>
<sequence length="934" mass="102675">MSLPATPFLAPPVDEKQQPLVEDTRLLGRLLGDALRMHAGVQAFDHTENIRQAAVHFRKSEASDAPDDMANLARQSLTDLCASLDDGEALRVIRAFSLFSLLANIAEDVHQNRRRRAYRLKGAAPQTGTLARALQNLQAKGISSKDALAAMSRVAVVPVLTAHPTQVQRKSMLDLTRSVAHLLAKRDHGAMDESEEEEWITELDRLVQTLWQTSILRTSKLKVADEITNAISYYPVTFLKRIPALVARYQAAARALGANEDQTRALRPISMGMWIGGDRDGNPFVTAETLDYCAHAQATAVFEHYLEQLHALGAELPLASTIVQVSDEVLALADVSGDLSPHRANEPYRRAIIGLYGRVAQTAHDLCGLVATPASQVTAQPYLHADELAADLRVIADSLVANRSEALVSGRLNHLIEAVHVFGFHLATIDLRQNSDVHEACVAQLLQSAQVTPDYLALSEVQRCELLLKELNSTRLLVNPWVDKSELLIGEMAIFNKARELRERFGAPLIEQAIISKATSVSDMLEVAVLMKEAGLAAGGEQAFCAFDIVPLFETIEDLQAAPEVMKAWFELPVVNQWLDARGRTQEVMLGYSDSNKDGGFLTSNWSLYEAQQALTQVAAQANVAMSFFHGRGGSVGRGGGPSYDAILAQPAGSVQGKIRLTEQGEVIGAKYGDPDLGLRNLETLVAAGLETGAAHVSDAKDWQVFELAMREMSDLSFKAYRKLVYETEGFTEFFRAATPINEIAQLNIGSRPSARKPSARIEDLRAIPWVFSWSQARIMLPGWYGVGSAFTQWVADDAARLAILQNMYRDWPFFKSVISNVDMILSKTDLAIASRYAEMVVDSELSQRIFGEIVGEWQRTFTMLTKITGQDVLLADNPTLARSLRNRLPYLDPLNHLQVELLKRYRAGDESIEVTNGIHIAINGLAAGLRNSG</sequence>
<evidence type="ECO:0000256" key="10">
    <source>
        <dbReference type="HAMAP-Rule" id="MF_00595"/>
    </source>
</evidence>
<dbReference type="GO" id="GO:0006099">
    <property type="term" value="P:tricarboxylic acid cycle"/>
    <property type="evidence" value="ECO:0007669"/>
    <property type="project" value="InterPro"/>
</dbReference>
<dbReference type="InterPro" id="IPR015813">
    <property type="entry name" value="Pyrv/PenolPyrv_kinase-like_dom"/>
</dbReference>
<evidence type="ECO:0000256" key="8">
    <source>
        <dbReference type="ARBA" id="ARBA00023300"/>
    </source>
</evidence>
<dbReference type="GO" id="GO:0006107">
    <property type="term" value="P:oxaloacetate metabolic process"/>
    <property type="evidence" value="ECO:0007669"/>
    <property type="project" value="UniProtKB-UniRule"/>
</dbReference>